<reference evidence="1" key="1">
    <citation type="submission" date="2018-05" db="EMBL/GenBank/DDBJ databases">
        <authorList>
            <person name="Lanie J.A."/>
            <person name="Ng W.-L."/>
            <person name="Kazmierczak K.M."/>
            <person name="Andrzejewski T.M."/>
            <person name="Davidsen T.M."/>
            <person name="Wayne K.J."/>
            <person name="Tettelin H."/>
            <person name="Glass J.I."/>
            <person name="Rusch D."/>
            <person name="Podicherti R."/>
            <person name="Tsui H.-C.T."/>
            <person name="Winkler M.E."/>
        </authorList>
    </citation>
    <scope>NUCLEOTIDE SEQUENCE</scope>
</reference>
<protein>
    <recommendedName>
        <fullName evidence="2">Asparagine synthetase domain-containing protein</fullName>
    </recommendedName>
</protein>
<feature type="non-terminal residue" evidence="1">
    <location>
        <position position="1"/>
    </location>
</feature>
<gene>
    <name evidence="1" type="ORF">METZ01_LOCUS284573</name>
</gene>
<evidence type="ECO:0000313" key="1">
    <source>
        <dbReference type="EMBL" id="SVC31719.1"/>
    </source>
</evidence>
<name>A0A382L506_9ZZZZ</name>
<feature type="non-terminal residue" evidence="1">
    <location>
        <position position="207"/>
    </location>
</feature>
<evidence type="ECO:0008006" key="2">
    <source>
        <dbReference type="Google" id="ProtNLM"/>
    </source>
</evidence>
<sequence length="207" mass="23940">MIKWNPLDIPLQDKWKDYIRDWTALGRPMDIEKTPESITANPYVGDWRRIGELGENYIYALGRLVRCPLPYDRTGEHNIFNVLYDPIPEVGTWNMEFPEVCHKRAQEIWDTNEELRVWWSGGIDSTTTLTALLLNHPVGANLTVMLSEASVIENPTYYEKLKKLGIPLEWISKEDIWNPNRFDGSVLNITGECGDPMYGTFVVEDHI</sequence>
<organism evidence="1">
    <name type="scientific">marine metagenome</name>
    <dbReference type="NCBI Taxonomy" id="408172"/>
    <lineage>
        <taxon>unclassified sequences</taxon>
        <taxon>metagenomes</taxon>
        <taxon>ecological metagenomes</taxon>
    </lineage>
</organism>
<dbReference type="AlphaFoldDB" id="A0A382L506"/>
<accession>A0A382L506</accession>
<dbReference type="EMBL" id="UINC01084763">
    <property type="protein sequence ID" value="SVC31719.1"/>
    <property type="molecule type" value="Genomic_DNA"/>
</dbReference>
<proteinExistence type="predicted"/>